<dbReference type="OrthoDB" id="1341964at2"/>
<gene>
    <name evidence="1" type="ORF">LX66_1900</name>
</gene>
<comment type="caution">
    <text evidence="1">The sequence shown here is derived from an EMBL/GenBank/DDBJ whole genome shotgun (WGS) entry which is preliminary data.</text>
</comment>
<name>A0A562T2D7_CHIJA</name>
<organism evidence="1 2">
    <name type="scientific">Chitinophaga japonensis</name>
    <name type="common">Flexibacter japonensis</name>
    <dbReference type="NCBI Taxonomy" id="104662"/>
    <lineage>
        <taxon>Bacteria</taxon>
        <taxon>Pseudomonadati</taxon>
        <taxon>Bacteroidota</taxon>
        <taxon>Chitinophagia</taxon>
        <taxon>Chitinophagales</taxon>
        <taxon>Chitinophagaceae</taxon>
        <taxon>Chitinophaga</taxon>
    </lineage>
</organism>
<sequence>MLKRSLFFCFNLLLLFSCSSPDRLDSSSAKDLLGKELGYPRNASHTLNTADPVQAVTARASDLVDSGLLKVYPVGTVIPKGHSLIELTEKGKEYLLPPAEGQEPYKLKIRLATATIDSTSIHVRNDTENKMAEVTFDVLYSDITPFAQMVPQRNFKEKQHETVTFSQMDDGSWQLQER</sequence>
<accession>A0A562T2D7</accession>
<dbReference type="AlphaFoldDB" id="A0A562T2D7"/>
<protein>
    <recommendedName>
        <fullName evidence="3">Lipoprotein</fullName>
    </recommendedName>
</protein>
<keyword evidence="2" id="KW-1185">Reference proteome</keyword>
<evidence type="ECO:0000313" key="1">
    <source>
        <dbReference type="EMBL" id="TWI87829.1"/>
    </source>
</evidence>
<dbReference type="Proteomes" id="UP000316778">
    <property type="component" value="Unassembled WGS sequence"/>
</dbReference>
<proteinExistence type="predicted"/>
<evidence type="ECO:0008006" key="3">
    <source>
        <dbReference type="Google" id="ProtNLM"/>
    </source>
</evidence>
<evidence type="ECO:0000313" key="2">
    <source>
        <dbReference type="Proteomes" id="UP000316778"/>
    </source>
</evidence>
<dbReference type="PROSITE" id="PS51257">
    <property type="entry name" value="PROKAR_LIPOPROTEIN"/>
    <property type="match status" value="1"/>
</dbReference>
<dbReference type="RefSeq" id="WP_145712306.1">
    <property type="nucleotide sequence ID" value="NZ_BAAAFY010000001.1"/>
</dbReference>
<dbReference type="EMBL" id="VLLG01000003">
    <property type="protein sequence ID" value="TWI87829.1"/>
    <property type="molecule type" value="Genomic_DNA"/>
</dbReference>
<reference evidence="1 2" key="1">
    <citation type="journal article" date="2013" name="Stand. Genomic Sci.">
        <title>Genomic Encyclopedia of Type Strains, Phase I: The one thousand microbial genomes (KMG-I) project.</title>
        <authorList>
            <person name="Kyrpides N.C."/>
            <person name="Woyke T."/>
            <person name="Eisen J.A."/>
            <person name="Garrity G."/>
            <person name="Lilburn T.G."/>
            <person name="Beck B.J."/>
            <person name="Whitman W.B."/>
            <person name="Hugenholtz P."/>
            <person name="Klenk H.P."/>
        </authorList>
    </citation>
    <scope>NUCLEOTIDE SEQUENCE [LARGE SCALE GENOMIC DNA]</scope>
    <source>
        <strain evidence="1 2">DSM 13484</strain>
    </source>
</reference>